<dbReference type="InterPro" id="IPR046373">
    <property type="entry name" value="Acyl-CoA_Oxase/DH_mid-dom_sf"/>
</dbReference>
<dbReference type="Gene3D" id="1.10.540.10">
    <property type="entry name" value="Acyl-CoA dehydrogenase/oxidase, N-terminal domain"/>
    <property type="match status" value="1"/>
</dbReference>
<dbReference type="RefSeq" id="WP_326846980.1">
    <property type="nucleotide sequence ID" value="NZ_WBOF01000001.1"/>
</dbReference>
<gene>
    <name evidence="2" type="ORF">F7Q99_22215</name>
</gene>
<evidence type="ECO:0000313" key="3">
    <source>
        <dbReference type="Proteomes" id="UP000450000"/>
    </source>
</evidence>
<dbReference type="Proteomes" id="UP000450000">
    <property type="component" value="Unassembled WGS sequence"/>
</dbReference>
<dbReference type="Gene3D" id="1.20.140.10">
    <property type="entry name" value="Butyryl-CoA Dehydrogenase, subunit A, domain 3"/>
    <property type="match status" value="1"/>
</dbReference>
<dbReference type="SUPFAM" id="SSF47203">
    <property type="entry name" value="Acyl-CoA dehydrogenase C-terminal domain-like"/>
    <property type="match status" value="1"/>
</dbReference>
<dbReference type="InterPro" id="IPR037069">
    <property type="entry name" value="AcylCoA_DH/ox_N_sf"/>
</dbReference>
<dbReference type="CDD" id="cd00567">
    <property type="entry name" value="ACAD"/>
    <property type="match status" value="1"/>
</dbReference>
<keyword evidence="3" id="KW-1185">Reference proteome</keyword>
<dbReference type="PANTHER" id="PTHR43884:SF12">
    <property type="entry name" value="ISOVALERYL-COA DEHYDROGENASE, MITOCHONDRIAL-RELATED"/>
    <property type="match status" value="1"/>
</dbReference>
<dbReference type="AlphaFoldDB" id="A0A6N7KTZ5"/>
<protein>
    <submittedName>
        <fullName evidence="2">Acyl-CoA dehydrogenase</fullName>
    </submittedName>
</protein>
<dbReference type="GO" id="GO:0003995">
    <property type="term" value="F:acyl-CoA dehydrogenase activity"/>
    <property type="evidence" value="ECO:0007669"/>
    <property type="project" value="TreeGrafter"/>
</dbReference>
<dbReference type="Gene3D" id="2.40.110.10">
    <property type="entry name" value="Butyryl-CoA Dehydrogenase, subunit A, domain 2"/>
    <property type="match status" value="1"/>
</dbReference>
<proteinExistence type="predicted"/>
<evidence type="ECO:0000256" key="1">
    <source>
        <dbReference type="SAM" id="Coils"/>
    </source>
</evidence>
<comment type="caution">
    <text evidence="2">The sequence shown here is derived from an EMBL/GenBank/DDBJ whole genome shotgun (WGS) entry which is preliminary data.</text>
</comment>
<name>A0A6N7KTZ5_9ACTN</name>
<dbReference type="InterPro" id="IPR036250">
    <property type="entry name" value="AcylCo_DH-like_C"/>
</dbReference>
<dbReference type="EMBL" id="WBOF01000001">
    <property type="protein sequence ID" value="MQS14901.1"/>
    <property type="molecule type" value="Genomic_DNA"/>
</dbReference>
<reference evidence="2 3" key="1">
    <citation type="submission" date="2019-09" db="EMBL/GenBank/DDBJ databases">
        <title>Genome Sequences of Streptomyces kaniharaensis ATCC 21070.</title>
        <authorList>
            <person name="Zhu W."/>
            <person name="De Crecy-Lagard V."/>
            <person name="Richards N.G."/>
        </authorList>
    </citation>
    <scope>NUCLEOTIDE SEQUENCE [LARGE SCALE GENOMIC DNA]</scope>
    <source>
        <strain evidence="2 3">SF-557</strain>
    </source>
</reference>
<evidence type="ECO:0000313" key="2">
    <source>
        <dbReference type="EMBL" id="MQS14901.1"/>
    </source>
</evidence>
<dbReference type="SUPFAM" id="SSF56645">
    <property type="entry name" value="Acyl-CoA dehydrogenase NM domain-like"/>
    <property type="match status" value="1"/>
</dbReference>
<sequence>MVTALLAPTTRPAPTAAARAAELEARLGDPGDPGNPLGFAALLRADEQARRFDAGEDALDGFGGSAEFVPVELGGRLDSVPGLVEVMRPVFRRDVALGMGYGMTSYMAASDVWTEGTPEQQARLAKVLLAGGRAAIAQPETTHSNDYVRSQVTARRVADGLLLSGGKPAINNLDRAEALVLFCRTDPEPGSRSLSALLFDPRELPLGRARTLPRHLAVGLRGCRFAGLEFDDCPLPDGALLGPPGSGIEAALRSFHLSRTVMSALAVGAVDTVLRTAAGFDQSHRPNGWGAARASAARTDTAVAGAFVNVLLYDSFAAVALRALHLLPEQTSVYSAALKYLMPRVLIETMYELSTVLGSGIYAREGSLGIFQKHLRDVPVLSLGHAGTVACQATVIPQLPWLARRSWFAEEPAPAGLFRLRDPLPPLRTERLSLACDRDSVSAELLAGVAEEAAGRGRVLAVLRELVALLAEQFRELREQVLELEEHPAAREVAGFALVDRYALLLAGASVLGVWRHAQGGDDPFLADPSWAAAALHKVARRLTPKVPALPPECEARILQEVRIRFSARHSYDLWNTPVSG</sequence>
<dbReference type="GO" id="GO:0050660">
    <property type="term" value="F:flavin adenine dinucleotide binding"/>
    <property type="evidence" value="ECO:0007669"/>
    <property type="project" value="InterPro"/>
</dbReference>
<accession>A0A6N7KTZ5</accession>
<keyword evidence="1" id="KW-0175">Coiled coil</keyword>
<dbReference type="InterPro" id="IPR009100">
    <property type="entry name" value="AcylCoA_DH/oxidase_NM_dom_sf"/>
</dbReference>
<organism evidence="2 3">
    <name type="scientific">Streptomyces kaniharaensis</name>
    <dbReference type="NCBI Taxonomy" id="212423"/>
    <lineage>
        <taxon>Bacteria</taxon>
        <taxon>Bacillati</taxon>
        <taxon>Actinomycetota</taxon>
        <taxon>Actinomycetes</taxon>
        <taxon>Kitasatosporales</taxon>
        <taxon>Streptomycetaceae</taxon>
        <taxon>Streptomyces</taxon>
    </lineage>
</organism>
<feature type="coiled-coil region" evidence="1">
    <location>
        <begin position="460"/>
        <end position="487"/>
    </location>
</feature>
<dbReference type="PANTHER" id="PTHR43884">
    <property type="entry name" value="ACYL-COA DEHYDROGENASE"/>
    <property type="match status" value="1"/>
</dbReference>